<dbReference type="AlphaFoldDB" id="A0A5C5XXQ2"/>
<evidence type="ECO:0000256" key="2">
    <source>
        <dbReference type="ARBA" id="ARBA00022723"/>
    </source>
</evidence>
<dbReference type="InterPro" id="IPR011444">
    <property type="entry name" value="DUF1549"/>
</dbReference>
<name>A0A5C5XXQ2_9BACT</name>
<evidence type="ECO:0000256" key="3">
    <source>
        <dbReference type="ARBA" id="ARBA00023004"/>
    </source>
</evidence>
<feature type="region of interest" description="Disordered" evidence="5">
    <location>
        <begin position="417"/>
        <end position="437"/>
    </location>
</feature>
<evidence type="ECO:0000256" key="4">
    <source>
        <dbReference type="PROSITE-ProRule" id="PRU00433"/>
    </source>
</evidence>
<evidence type="ECO:0000259" key="6">
    <source>
        <dbReference type="PROSITE" id="PS51007"/>
    </source>
</evidence>
<sequence>MLPIDSRFLTLVVLSLLIGASGIAAEPDSGEGVDFSRDIRPLLSDHCFACHGPDENKRESGVRLDTADGALSVIDREDWQSSLLLERIDEEDPDMQMPPPAYHKPLSEEAKSLLREWVREGAEFQAHWSFIAPKRSEPPAMASSDDVDPIDQWVNAALAGKSLTPRPATDPYTLARRVALDLTGLPPSWSQVQAFVNDSDPAAYEKFVDDLLASPHYSEHMARYWLDLVRYGDTHGLHLDNYREMWPYRDWVIEAFAENMPMDVFISEQLAGDLMPDASLDQQVASGFNRLNVTTNEGGSIYDEVFARNVIDRTDAFGTVFLGLTTGCAVCHDHKFDPISQREFFSLSAFFNSLDGRALDGNAEDHPPVVRVASESQQARLNELAAEIAAIDDQAAGLLPEVDAAQQDWQTALHADSDAQSAVLTPKSAQSKSKTHTRIDEGQVISVDGEIAAKETIEIECELPPGQWRMLQLEALVRPDSTRVGASPNGNAVLSEIVLHARPNDEAEWKPLEIDIALASRQQDDDGFAVDKAIDGSIDASRGWAVGGHQSEGPRTAWFELEESLDSSATEPVQIRIQLHYQSQHVAHMFRDVRFSLYENSEARLGKAFARRAIELPEELQDALAAIAQGETLAIETDENADANSSEDAGSGANAVRDFYRRVFSDSPQWLALQDMRQGLVTMQKDLRSEVPTTLVWKETDEPREARVLLRGQYDAPGDAVPRGVPAFLPPLPGDDAPDRLALAQWLTSDEHPLTARVAVNRFWQQLFGTGLVKTSEDFGSQGSPPSHPELLDMLAIDFRESGWDVKAMMKRLVMTDAYRRDAKASEEMLAIDPNNRLLARGPRFRLDAEMLRDQILSVSGLLVDQQGGPSVKPPQPVGLWAAVGYTDSDTATFVADEGDKVYRRSVYTFWKRTSAPAVMTTFDAPSRESCTARRERTNTPLQALLMLNEPQTMEASRALAGEMMASDAEQSQLALKEIFERVVLRSPTDLELASLTRLLEDLKQLYESEPDQATELVGAANPRLAAWTVLASTLLNLDEVICK</sequence>
<dbReference type="PANTHER" id="PTHR35889">
    <property type="entry name" value="CYCLOINULO-OLIGOSACCHARIDE FRUCTANOTRANSFERASE-RELATED"/>
    <property type="match status" value="1"/>
</dbReference>
<dbReference type="RefSeq" id="WP_146391491.1">
    <property type="nucleotide sequence ID" value="NZ_SJPK01000005.1"/>
</dbReference>
<keyword evidence="2 4" id="KW-0479">Metal-binding</keyword>
<evidence type="ECO:0000256" key="1">
    <source>
        <dbReference type="ARBA" id="ARBA00022617"/>
    </source>
</evidence>
<keyword evidence="8" id="KW-1185">Reference proteome</keyword>
<feature type="domain" description="Cytochrome c" evidence="6">
    <location>
        <begin position="27"/>
        <end position="158"/>
    </location>
</feature>
<dbReference type="Pfam" id="PF07583">
    <property type="entry name" value="PSCyt2"/>
    <property type="match status" value="1"/>
</dbReference>
<proteinExistence type="predicted"/>
<dbReference type="InterPro" id="IPR011429">
    <property type="entry name" value="Cyt_c_Planctomycete-type"/>
</dbReference>
<keyword evidence="3 4" id="KW-0408">Iron</keyword>
<gene>
    <name evidence="7" type="ORF">CA85_24560</name>
</gene>
<feature type="compositionally biased region" description="Polar residues" evidence="5">
    <location>
        <begin position="418"/>
        <end position="432"/>
    </location>
</feature>
<dbReference type="EMBL" id="SJPK01000005">
    <property type="protein sequence ID" value="TWT66362.1"/>
    <property type="molecule type" value="Genomic_DNA"/>
</dbReference>
<evidence type="ECO:0000256" key="5">
    <source>
        <dbReference type="SAM" id="MobiDB-lite"/>
    </source>
</evidence>
<protein>
    <submittedName>
        <fullName evidence="7">Planctomycete cytochrome C</fullName>
    </submittedName>
</protein>
<dbReference type="OrthoDB" id="127107at2"/>
<accession>A0A5C5XXQ2</accession>
<reference evidence="7 8" key="1">
    <citation type="submission" date="2019-02" db="EMBL/GenBank/DDBJ databases">
        <title>Deep-cultivation of Planctomycetes and their phenomic and genomic characterization uncovers novel biology.</title>
        <authorList>
            <person name="Wiegand S."/>
            <person name="Jogler M."/>
            <person name="Boedeker C."/>
            <person name="Pinto D."/>
            <person name="Vollmers J."/>
            <person name="Rivas-Marin E."/>
            <person name="Kohn T."/>
            <person name="Peeters S.H."/>
            <person name="Heuer A."/>
            <person name="Rast P."/>
            <person name="Oberbeckmann S."/>
            <person name="Bunk B."/>
            <person name="Jeske O."/>
            <person name="Meyerdierks A."/>
            <person name="Storesund J.E."/>
            <person name="Kallscheuer N."/>
            <person name="Luecker S."/>
            <person name="Lage O.M."/>
            <person name="Pohl T."/>
            <person name="Merkel B.J."/>
            <person name="Hornburger P."/>
            <person name="Mueller R.-W."/>
            <person name="Bruemmer F."/>
            <person name="Labrenz M."/>
            <person name="Spormann A.M."/>
            <person name="Op Den Camp H."/>
            <person name="Overmann J."/>
            <person name="Amann R."/>
            <person name="Jetten M.S.M."/>
            <person name="Mascher T."/>
            <person name="Medema M.H."/>
            <person name="Devos D.P."/>
            <person name="Kaster A.-K."/>
            <person name="Ovreas L."/>
            <person name="Rohde M."/>
            <person name="Galperin M.Y."/>
            <person name="Jogler C."/>
        </authorList>
    </citation>
    <scope>NUCLEOTIDE SEQUENCE [LARGE SCALE GENOMIC DNA]</scope>
    <source>
        <strain evidence="7 8">CA85</strain>
    </source>
</reference>
<dbReference type="InterPro" id="IPR022655">
    <property type="entry name" value="DUF1553"/>
</dbReference>
<keyword evidence="1 4" id="KW-0349">Heme</keyword>
<organism evidence="7 8">
    <name type="scientific">Allorhodopirellula solitaria</name>
    <dbReference type="NCBI Taxonomy" id="2527987"/>
    <lineage>
        <taxon>Bacteria</taxon>
        <taxon>Pseudomonadati</taxon>
        <taxon>Planctomycetota</taxon>
        <taxon>Planctomycetia</taxon>
        <taxon>Pirellulales</taxon>
        <taxon>Pirellulaceae</taxon>
        <taxon>Allorhodopirellula</taxon>
    </lineage>
</organism>
<dbReference type="PROSITE" id="PS51007">
    <property type="entry name" value="CYTC"/>
    <property type="match status" value="1"/>
</dbReference>
<dbReference type="GO" id="GO:0020037">
    <property type="term" value="F:heme binding"/>
    <property type="evidence" value="ECO:0007669"/>
    <property type="project" value="InterPro"/>
</dbReference>
<evidence type="ECO:0000313" key="7">
    <source>
        <dbReference type="EMBL" id="TWT66362.1"/>
    </source>
</evidence>
<dbReference type="Pfam" id="PF07587">
    <property type="entry name" value="PSD1"/>
    <property type="match status" value="1"/>
</dbReference>
<dbReference type="PANTHER" id="PTHR35889:SF3">
    <property type="entry name" value="F-BOX DOMAIN-CONTAINING PROTEIN"/>
    <property type="match status" value="1"/>
</dbReference>
<dbReference type="InterPro" id="IPR036909">
    <property type="entry name" value="Cyt_c-like_dom_sf"/>
</dbReference>
<comment type="caution">
    <text evidence="7">The sequence shown here is derived from an EMBL/GenBank/DDBJ whole genome shotgun (WGS) entry which is preliminary data.</text>
</comment>
<dbReference type="SUPFAM" id="SSF46626">
    <property type="entry name" value="Cytochrome c"/>
    <property type="match status" value="1"/>
</dbReference>
<dbReference type="InterPro" id="IPR009056">
    <property type="entry name" value="Cyt_c-like_dom"/>
</dbReference>
<evidence type="ECO:0000313" key="8">
    <source>
        <dbReference type="Proteomes" id="UP000318053"/>
    </source>
</evidence>
<dbReference type="Proteomes" id="UP000318053">
    <property type="component" value="Unassembled WGS sequence"/>
</dbReference>
<dbReference type="GO" id="GO:0046872">
    <property type="term" value="F:metal ion binding"/>
    <property type="evidence" value="ECO:0007669"/>
    <property type="project" value="UniProtKB-KW"/>
</dbReference>
<dbReference type="Pfam" id="PF07635">
    <property type="entry name" value="PSCyt1"/>
    <property type="match status" value="1"/>
</dbReference>
<dbReference type="GO" id="GO:0009055">
    <property type="term" value="F:electron transfer activity"/>
    <property type="evidence" value="ECO:0007669"/>
    <property type="project" value="InterPro"/>
</dbReference>